<dbReference type="OrthoDB" id="3177248at2759"/>
<feature type="region of interest" description="Disordered" evidence="1">
    <location>
        <begin position="12"/>
        <end position="71"/>
    </location>
</feature>
<reference evidence="2 3" key="1">
    <citation type="submission" date="2014-06" db="EMBL/GenBank/DDBJ databases">
        <authorList>
            <consortium name="DOE Joint Genome Institute"/>
            <person name="Kuo A."/>
            <person name="Kohler A."/>
            <person name="Nagy L.G."/>
            <person name="Floudas D."/>
            <person name="Copeland A."/>
            <person name="Barry K.W."/>
            <person name="Cichocki N."/>
            <person name="Veneault-Fourrey C."/>
            <person name="LaButti K."/>
            <person name="Lindquist E.A."/>
            <person name="Lipzen A."/>
            <person name="Lundell T."/>
            <person name="Morin E."/>
            <person name="Murat C."/>
            <person name="Sun H."/>
            <person name="Tunlid A."/>
            <person name="Henrissat B."/>
            <person name="Grigoriev I.V."/>
            <person name="Hibbett D.S."/>
            <person name="Martin F."/>
            <person name="Nordberg H.P."/>
            <person name="Cantor M.N."/>
            <person name="Hua S.X."/>
        </authorList>
    </citation>
    <scope>NUCLEOTIDE SEQUENCE [LARGE SCALE GENOMIC DNA]</scope>
    <source>
        <strain evidence="2 3">ATCC 200175</strain>
    </source>
</reference>
<dbReference type="HOGENOM" id="CLU_059051_0_0_1"/>
<dbReference type="EMBL" id="KN820971">
    <property type="protein sequence ID" value="KIJ05450.1"/>
    <property type="molecule type" value="Genomic_DNA"/>
</dbReference>
<evidence type="ECO:0000313" key="2">
    <source>
        <dbReference type="EMBL" id="KIJ05450.1"/>
    </source>
</evidence>
<proteinExistence type="predicted"/>
<feature type="compositionally biased region" description="Polar residues" evidence="1">
    <location>
        <begin position="46"/>
        <end position="59"/>
    </location>
</feature>
<reference evidence="3" key="2">
    <citation type="submission" date="2015-01" db="EMBL/GenBank/DDBJ databases">
        <title>Evolutionary Origins and Diversification of the Mycorrhizal Mutualists.</title>
        <authorList>
            <consortium name="DOE Joint Genome Institute"/>
            <consortium name="Mycorrhizal Genomics Consortium"/>
            <person name="Kohler A."/>
            <person name="Kuo A."/>
            <person name="Nagy L.G."/>
            <person name="Floudas D."/>
            <person name="Copeland A."/>
            <person name="Barry K.W."/>
            <person name="Cichocki N."/>
            <person name="Veneault-Fourrey C."/>
            <person name="LaButti K."/>
            <person name="Lindquist E.A."/>
            <person name="Lipzen A."/>
            <person name="Lundell T."/>
            <person name="Morin E."/>
            <person name="Murat C."/>
            <person name="Riley R."/>
            <person name="Ohm R."/>
            <person name="Sun H."/>
            <person name="Tunlid A."/>
            <person name="Henrissat B."/>
            <person name="Grigoriev I.V."/>
            <person name="Hibbett D.S."/>
            <person name="Martin F."/>
        </authorList>
    </citation>
    <scope>NUCLEOTIDE SEQUENCE [LARGE SCALE GENOMIC DNA]</scope>
    <source>
        <strain evidence="3">ATCC 200175</strain>
    </source>
</reference>
<gene>
    <name evidence="2" type="ORF">PAXINDRAFT_141310</name>
</gene>
<organism evidence="2 3">
    <name type="scientific">Paxillus involutus ATCC 200175</name>
    <dbReference type="NCBI Taxonomy" id="664439"/>
    <lineage>
        <taxon>Eukaryota</taxon>
        <taxon>Fungi</taxon>
        <taxon>Dikarya</taxon>
        <taxon>Basidiomycota</taxon>
        <taxon>Agaricomycotina</taxon>
        <taxon>Agaricomycetes</taxon>
        <taxon>Agaricomycetidae</taxon>
        <taxon>Boletales</taxon>
        <taxon>Paxilineae</taxon>
        <taxon>Paxillaceae</taxon>
        <taxon>Paxillus</taxon>
    </lineage>
</organism>
<name>A0A0C9STG5_PAXIN</name>
<dbReference type="AlphaFoldDB" id="A0A0C9STG5"/>
<feature type="region of interest" description="Disordered" evidence="1">
    <location>
        <begin position="272"/>
        <end position="330"/>
    </location>
</feature>
<keyword evidence="3" id="KW-1185">Reference proteome</keyword>
<dbReference type="Proteomes" id="UP000053647">
    <property type="component" value="Unassembled WGS sequence"/>
</dbReference>
<evidence type="ECO:0000256" key="1">
    <source>
        <dbReference type="SAM" id="MobiDB-lite"/>
    </source>
</evidence>
<accession>A0A0C9STG5</accession>
<evidence type="ECO:0000313" key="3">
    <source>
        <dbReference type="Proteomes" id="UP000053647"/>
    </source>
</evidence>
<feature type="compositionally biased region" description="Low complexity" evidence="1">
    <location>
        <begin position="23"/>
        <end position="39"/>
    </location>
</feature>
<sequence length="351" mass="39204">MSLLARFQLEIDQGLPTSSLGGTSNEESTSQAESAASTTRRAEPTRATSLSPPTTPQAQRRNRSESLEAQEAQRVLKRKKLHALKVCRDHGLEDSALDNFAEQDTPEMLITIQATLLRRARDTQTDEASTFINSKEFKEIMKDRLRTCLLSPNLTGYLIDLPDNIFAYAKKNLSMFKIPASAIEDPEMSESIDILIKDVLTKQRAMIKNKIGKSLKQKSHISVLAKSLAPSRHYEITTHHWARFSFLRVSLKTFNELVAESMVAKVADLQKNKETTSTSHDIPGEGINSRSLGDSADDKLDDDGNHTQSANLDDGSEARNLNGDSKAKKPRTWVASDFWEYVDLLLSDLRD</sequence>
<feature type="compositionally biased region" description="Basic and acidic residues" evidence="1">
    <location>
        <begin position="296"/>
        <end position="305"/>
    </location>
</feature>
<protein>
    <submittedName>
        <fullName evidence="2">Uncharacterized protein</fullName>
    </submittedName>
</protein>
<feature type="non-terminal residue" evidence="2">
    <location>
        <position position="1"/>
    </location>
</feature>